<keyword evidence="1 4" id="KW-0328">Glycosyltransferase</keyword>
<feature type="domain" description="Phosphoribosyltransferase" evidence="3">
    <location>
        <begin position="13"/>
        <end position="150"/>
    </location>
</feature>
<dbReference type="Proteomes" id="UP000386847">
    <property type="component" value="Chromosome"/>
</dbReference>
<gene>
    <name evidence="4" type="ORF">Rai3103_10795</name>
</gene>
<dbReference type="PANTHER" id="PTHR43363">
    <property type="entry name" value="HYPOXANTHINE PHOSPHORIBOSYLTRANSFERASE"/>
    <property type="match status" value="1"/>
</dbReference>
<dbReference type="GO" id="GO:0016757">
    <property type="term" value="F:glycosyltransferase activity"/>
    <property type="evidence" value="ECO:0007669"/>
    <property type="project" value="UniProtKB-KW"/>
</dbReference>
<evidence type="ECO:0000313" key="5">
    <source>
        <dbReference type="Proteomes" id="UP000386847"/>
    </source>
</evidence>
<evidence type="ECO:0000256" key="1">
    <source>
        <dbReference type="ARBA" id="ARBA00022676"/>
    </source>
</evidence>
<dbReference type="Pfam" id="PF00156">
    <property type="entry name" value="Pribosyltran"/>
    <property type="match status" value="1"/>
</dbReference>
<dbReference type="AlphaFoldDB" id="A0A5Q2FHA2"/>
<accession>A0A5Q2FHA2</accession>
<dbReference type="InterPro" id="IPR029057">
    <property type="entry name" value="PRTase-like"/>
</dbReference>
<dbReference type="Gene3D" id="3.40.50.2020">
    <property type="match status" value="1"/>
</dbReference>
<evidence type="ECO:0000313" key="4">
    <source>
        <dbReference type="EMBL" id="QGF24085.1"/>
    </source>
</evidence>
<keyword evidence="5" id="KW-1185">Reference proteome</keyword>
<keyword evidence="2 4" id="KW-0808">Transferase</keyword>
<proteinExistence type="predicted"/>
<organism evidence="4 5">
    <name type="scientific">Raineyella fluvialis</name>
    <dbReference type="NCBI Taxonomy" id="2662261"/>
    <lineage>
        <taxon>Bacteria</taxon>
        <taxon>Bacillati</taxon>
        <taxon>Actinomycetota</taxon>
        <taxon>Actinomycetes</taxon>
        <taxon>Propionibacteriales</taxon>
        <taxon>Propionibacteriaceae</taxon>
        <taxon>Raineyella</taxon>
    </lineage>
</organism>
<dbReference type="PANTHER" id="PTHR43363:SF1">
    <property type="entry name" value="HYPOXANTHINE-GUANINE PHOSPHORIBOSYLTRANSFERASE"/>
    <property type="match status" value="1"/>
</dbReference>
<reference evidence="4 5" key="1">
    <citation type="submission" date="2019-10" db="EMBL/GenBank/DDBJ databases">
        <title>Genomic analysis of Raineyella sp. CBA3103.</title>
        <authorList>
            <person name="Roh S.W."/>
        </authorList>
    </citation>
    <scope>NUCLEOTIDE SEQUENCE [LARGE SCALE GENOMIC DNA]</scope>
    <source>
        <strain evidence="4 5">CBA3103</strain>
    </source>
</reference>
<dbReference type="InterPro" id="IPR000836">
    <property type="entry name" value="PRTase_dom"/>
</dbReference>
<evidence type="ECO:0000256" key="2">
    <source>
        <dbReference type="ARBA" id="ARBA00022679"/>
    </source>
</evidence>
<dbReference type="RefSeq" id="WP_153572614.1">
    <property type="nucleotide sequence ID" value="NZ_CP045725.1"/>
</dbReference>
<dbReference type="CDD" id="cd06223">
    <property type="entry name" value="PRTases_typeI"/>
    <property type="match status" value="1"/>
</dbReference>
<dbReference type="KEGG" id="rain:Rai3103_10795"/>
<name>A0A5Q2FHA2_9ACTN</name>
<evidence type="ECO:0000259" key="3">
    <source>
        <dbReference type="Pfam" id="PF00156"/>
    </source>
</evidence>
<dbReference type="SUPFAM" id="SSF53271">
    <property type="entry name" value="PRTase-like"/>
    <property type="match status" value="1"/>
</dbReference>
<dbReference type="EMBL" id="CP045725">
    <property type="protein sequence ID" value="QGF24085.1"/>
    <property type="molecule type" value="Genomic_DNA"/>
</dbReference>
<sequence length="174" mass="19511">MSEEHEVLTYTDFGVAVREVAQRIVDDGFVPDIIMCIARGGLPFGGALGYALDIKQITEMNVEFYTGVDERLPAPILLPPSPQPHDLRGLKVLIADDVSDTGTTLKFTQDFLQQYAAETRTAVIYEKPHTRLHADFVWRYTDRWIDFPWSTLPPVRRRRPVAAAEQGAPEGAQA</sequence>
<protein>
    <submittedName>
        <fullName evidence="4">Phosphoribosyltransferase</fullName>
    </submittedName>
</protein>